<reference evidence="1 2" key="1">
    <citation type="journal article" date="2016" name="DNA Res.">
        <title>The draft genome of MD-2 pineapple using hybrid error correction of long reads.</title>
        <authorList>
            <person name="Redwan R.M."/>
            <person name="Saidin A."/>
            <person name="Kumar S.V."/>
        </authorList>
    </citation>
    <scope>NUCLEOTIDE SEQUENCE [LARGE SCALE GENOMIC DNA]</scope>
    <source>
        <strain evidence="2">cv. MD2</strain>
        <tissue evidence="1">Leaf</tissue>
    </source>
</reference>
<dbReference type="EMBL" id="LSRQ01000388">
    <property type="protein sequence ID" value="OAY83145.1"/>
    <property type="molecule type" value="Genomic_DNA"/>
</dbReference>
<gene>
    <name evidence="1" type="ORF">ACMD2_18410</name>
</gene>
<name>A0A199W2L5_ANACO</name>
<evidence type="ECO:0000313" key="1">
    <source>
        <dbReference type="EMBL" id="OAY83145.1"/>
    </source>
</evidence>
<comment type="caution">
    <text evidence="1">The sequence shown here is derived from an EMBL/GenBank/DDBJ whole genome shotgun (WGS) entry which is preliminary data.</text>
</comment>
<organism evidence="1 2">
    <name type="scientific">Ananas comosus</name>
    <name type="common">Pineapple</name>
    <name type="synonym">Ananas ananas</name>
    <dbReference type="NCBI Taxonomy" id="4615"/>
    <lineage>
        <taxon>Eukaryota</taxon>
        <taxon>Viridiplantae</taxon>
        <taxon>Streptophyta</taxon>
        <taxon>Embryophyta</taxon>
        <taxon>Tracheophyta</taxon>
        <taxon>Spermatophyta</taxon>
        <taxon>Magnoliopsida</taxon>
        <taxon>Liliopsida</taxon>
        <taxon>Poales</taxon>
        <taxon>Bromeliaceae</taxon>
        <taxon>Bromelioideae</taxon>
        <taxon>Ananas</taxon>
    </lineage>
</organism>
<proteinExistence type="predicted"/>
<dbReference type="Proteomes" id="UP000092600">
    <property type="component" value="Unassembled WGS sequence"/>
</dbReference>
<protein>
    <submittedName>
        <fullName evidence="1">Uncharacterized protein</fullName>
    </submittedName>
</protein>
<dbReference type="AlphaFoldDB" id="A0A199W2L5"/>
<accession>A0A199W2L5</accession>
<evidence type="ECO:0000313" key="2">
    <source>
        <dbReference type="Proteomes" id="UP000092600"/>
    </source>
</evidence>
<sequence>MPARESKSPLRIILVFHPQKLADLRVLGDHAVERDVPVLAPVRHPAVLEERHLLHLLQDVLVEPRHRRVVAAVVRDVEVEAVVLLAQVGGGGLDVAHEDAVVELDAAESLRVEVAELLDVLDEVFGFGQRDADSGLVEELAPHARVPRAGRQEGVVGAVEAASRGLDFVLEADDRVAREQQAVVGQAVASNGDRRRRQPRVLAPAVRVARGFQALLFHHVVIYKIASVI</sequence>